<dbReference type="AlphaFoldDB" id="A0A6I3J8V3"/>
<dbReference type="RefSeq" id="WP_154612941.1">
    <property type="nucleotide sequence ID" value="NZ_CP053660.1"/>
</dbReference>
<evidence type="ECO:0000313" key="2">
    <source>
        <dbReference type="Proteomes" id="UP000433406"/>
    </source>
</evidence>
<protein>
    <submittedName>
        <fullName evidence="1">Uncharacterized protein</fullName>
    </submittedName>
</protein>
<accession>A0A6I3J8V3</accession>
<evidence type="ECO:0000313" key="1">
    <source>
        <dbReference type="EMBL" id="MTB93690.1"/>
    </source>
</evidence>
<name>A0A6I3J8V3_9ACTN</name>
<sequence length="64" mass="6590">MTILRTTNGRLPRSTVGFLERHSRFGAAMTLVVLVLVGAGLGGATGVLLTRLVQVLLGLVSGDG</sequence>
<keyword evidence="2" id="KW-1185">Reference proteome</keyword>
<gene>
    <name evidence="1" type="ORF">GGQ22_01200</name>
</gene>
<dbReference type="EMBL" id="WLCI01000002">
    <property type="protein sequence ID" value="MTB93690.1"/>
    <property type="molecule type" value="Genomic_DNA"/>
</dbReference>
<reference evidence="1 2" key="1">
    <citation type="submission" date="2019-10" db="EMBL/GenBank/DDBJ databases">
        <title>Nocardioides novel species isolated from the excrement of Marmot.</title>
        <authorList>
            <person name="Zhang G."/>
        </authorList>
    </citation>
    <scope>NUCLEOTIDE SEQUENCE [LARGE SCALE GENOMIC DNA]</scope>
    <source>
        <strain evidence="2">zg-579</strain>
    </source>
</reference>
<dbReference type="Proteomes" id="UP000433406">
    <property type="component" value="Unassembled WGS sequence"/>
</dbReference>
<organism evidence="1 2">
    <name type="scientific">Nocardioides marmotae</name>
    <dbReference type="NCBI Taxonomy" id="2663857"/>
    <lineage>
        <taxon>Bacteria</taxon>
        <taxon>Bacillati</taxon>
        <taxon>Actinomycetota</taxon>
        <taxon>Actinomycetes</taxon>
        <taxon>Propionibacteriales</taxon>
        <taxon>Nocardioidaceae</taxon>
        <taxon>Nocardioides</taxon>
    </lineage>
</organism>
<proteinExistence type="predicted"/>
<comment type="caution">
    <text evidence="1">The sequence shown here is derived from an EMBL/GenBank/DDBJ whole genome shotgun (WGS) entry which is preliminary data.</text>
</comment>